<protein>
    <recommendedName>
        <fullName evidence="3">DUF7492 domain-containing protein</fullName>
    </recommendedName>
</protein>
<dbReference type="Pfam" id="PF24320">
    <property type="entry name" value="DUF7492"/>
    <property type="match status" value="1"/>
</dbReference>
<feature type="chain" id="PRO_5040997557" description="DUF7492 domain-containing protein" evidence="2">
    <location>
        <begin position="24"/>
        <end position="299"/>
    </location>
</feature>
<accession>A0A9W8G397</accession>
<organism evidence="4 5">
    <name type="scientific">Coemansia spiralis</name>
    <dbReference type="NCBI Taxonomy" id="417178"/>
    <lineage>
        <taxon>Eukaryota</taxon>
        <taxon>Fungi</taxon>
        <taxon>Fungi incertae sedis</taxon>
        <taxon>Zoopagomycota</taxon>
        <taxon>Kickxellomycotina</taxon>
        <taxon>Kickxellomycetes</taxon>
        <taxon>Kickxellales</taxon>
        <taxon>Kickxellaceae</taxon>
        <taxon>Coemansia</taxon>
    </lineage>
</organism>
<evidence type="ECO:0000313" key="4">
    <source>
        <dbReference type="EMBL" id="KAJ2672165.1"/>
    </source>
</evidence>
<dbReference type="OrthoDB" id="64281at2759"/>
<proteinExistence type="predicted"/>
<dbReference type="Proteomes" id="UP001151518">
    <property type="component" value="Unassembled WGS sequence"/>
</dbReference>
<evidence type="ECO:0000256" key="1">
    <source>
        <dbReference type="SAM" id="MobiDB-lite"/>
    </source>
</evidence>
<reference evidence="4" key="1">
    <citation type="submission" date="2022-07" db="EMBL/GenBank/DDBJ databases">
        <title>Phylogenomic reconstructions and comparative analyses of Kickxellomycotina fungi.</title>
        <authorList>
            <person name="Reynolds N.K."/>
            <person name="Stajich J.E."/>
            <person name="Barry K."/>
            <person name="Grigoriev I.V."/>
            <person name="Crous P."/>
            <person name="Smith M.E."/>
        </authorList>
    </citation>
    <scope>NUCLEOTIDE SEQUENCE</scope>
    <source>
        <strain evidence="4">NRRL 3115</strain>
    </source>
</reference>
<name>A0A9W8G397_9FUNG</name>
<dbReference type="AlphaFoldDB" id="A0A9W8G397"/>
<dbReference type="PANTHER" id="PTHR35559">
    <property type="entry name" value="CHITIN-BINDING TYPE-4 DOMAIN-CONTAINING PROTEIN"/>
    <property type="match status" value="1"/>
</dbReference>
<feature type="signal peptide" evidence="2">
    <location>
        <begin position="1"/>
        <end position="23"/>
    </location>
</feature>
<comment type="caution">
    <text evidence="4">The sequence shown here is derived from an EMBL/GenBank/DDBJ whole genome shotgun (WGS) entry which is preliminary data.</text>
</comment>
<evidence type="ECO:0000313" key="5">
    <source>
        <dbReference type="Proteomes" id="UP001151518"/>
    </source>
</evidence>
<sequence>MIRGFMARAAAALFAFSSVSVLAHSWIDCVKYDPFNQVCLGYSRGYPGRSNPDINTLYTYIFNASPAHQAMCDPIQQASMNYSSTFPMATAQPGETIYTVWEANGHFNNASPTEVTIYYFPDPKTQFTDVSQTSTAKVAGTMNFATNANCYSGSDPNSKCLGSWVVPKDLVPGSTYHFVWFWRFNENPTGQWYSTCFDLDVQKASHVVGTAPMATLLAKGNPSDNYAFGFSSPIKAIVDQVTTLPGNQSNKPTSVAQAMSSKATQSPMTPPAVVEAQKAEPAKTQTPTVLPMKCRPRPT</sequence>
<evidence type="ECO:0000259" key="3">
    <source>
        <dbReference type="Pfam" id="PF24320"/>
    </source>
</evidence>
<keyword evidence="2" id="KW-0732">Signal</keyword>
<feature type="domain" description="DUF7492" evidence="3">
    <location>
        <begin position="22"/>
        <end position="109"/>
    </location>
</feature>
<dbReference type="EMBL" id="JANBTW010000088">
    <property type="protein sequence ID" value="KAJ2672165.1"/>
    <property type="molecule type" value="Genomic_DNA"/>
</dbReference>
<dbReference type="InterPro" id="IPR055915">
    <property type="entry name" value="DUF7492"/>
</dbReference>
<feature type="region of interest" description="Disordered" evidence="1">
    <location>
        <begin position="245"/>
        <end position="299"/>
    </location>
</feature>
<evidence type="ECO:0000256" key="2">
    <source>
        <dbReference type="SAM" id="SignalP"/>
    </source>
</evidence>
<feature type="compositionally biased region" description="Polar residues" evidence="1">
    <location>
        <begin position="245"/>
        <end position="267"/>
    </location>
</feature>
<gene>
    <name evidence="4" type="ORF">GGI25_005238</name>
</gene>
<dbReference type="PANTHER" id="PTHR35559:SF1">
    <property type="entry name" value="CHITIN-BINDING TYPE-4 DOMAIN-CONTAINING PROTEIN"/>
    <property type="match status" value="1"/>
</dbReference>